<organism evidence="2 3">
    <name type="scientific">Mammaliicoccus stepanovicii</name>
    <dbReference type="NCBI Taxonomy" id="643214"/>
    <lineage>
        <taxon>Bacteria</taxon>
        <taxon>Bacillati</taxon>
        <taxon>Bacillota</taxon>
        <taxon>Bacilli</taxon>
        <taxon>Bacillales</taxon>
        <taxon>Staphylococcaceae</taxon>
        <taxon>Mammaliicoccus</taxon>
    </lineage>
</organism>
<dbReference type="SUPFAM" id="SSF110391">
    <property type="entry name" value="GlpP-like"/>
    <property type="match status" value="1"/>
</dbReference>
<dbReference type="PIRSF" id="PIRSF016897">
    <property type="entry name" value="GlpP"/>
    <property type="match status" value="1"/>
</dbReference>
<keyword evidence="1" id="KW-0694">RNA-binding</keyword>
<dbReference type="PANTHER" id="PTHR35787:SF1">
    <property type="entry name" value="GLYCEROL UPTAKE OPERON ANTITERMINATOR REGULATORY PROTEIN"/>
    <property type="match status" value="1"/>
</dbReference>
<dbReference type="GO" id="GO:0045893">
    <property type="term" value="P:positive regulation of DNA-templated transcription"/>
    <property type="evidence" value="ECO:0007669"/>
    <property type="project" value="TreeGrafter"/>
</dbReference>
<dbReference type="Pfam" id="PF04309">
    <property type="entry name" value="G3P_antiterm"/>
    <property type="match status" value="1"/>
</dbReference>
<dbReference type="RefSeq" id="WP_095088231.1">
    <property type="nucleotide sequence ID" value="NZ_BMDM01000005.1"/>
</dbReference>
<reference evidence="2 3" key="1">
    <citation type="submission" date="2017-06" db="EMBL/GenBank/DDBJ databases">
        <authorList>
            <consortium name="Pathogen Informatics"/>
        </authorList>
    </citation>
    <scope>NUCLEOTIDE SEQUENCE [LARGE SCALE GENOMIC DNA]</scope>
    <source>
        <strain evidence="2 3">NCTC13839</strain>
    </source>
</reference>
<dbReference type="GO" id="GO:0006071">
    <property type="term" value="P:glycerol metabolic process"/>
    <property type="evidence" value="ECO:0007669"/>
    <property type="project" value="UniProtKB-UniRule"/>
</dbReference>
<gene>
    <name evidence="2" type="primary">ygcP</name>
    <name evidence="2" type="ORF">SAMEA4384403_01498</name>
</gene>
<evidence type="ECO:0000313" key="2">
    <source>
        <dbReference type="EMBL" id="SNV69884.1"/>
    </source>
</evidence>
<dbReference type="OrthoDB" id="9799580at2"/>
<protein>
    <recommendedName>
        <fullName evidence="1">Glycerol uptake operon antiterminator regulatory protein</fullName>
    </recommendedName>
</protein>
<keyword evidence="1" id="KW-0805">Transcription regulation</keyword>
<keyword evidence="1" id="KW-0319">Glycerol metabolism</keyword>
<comment type="function">
    <text evidence="1">Regulates expression of the glpD operon. In the presence of glycerol 3-phosphate (G3P) causes antitermination of transcription of glpD at the inverted repeat of the leader region to enhance its transcription. Binds and stabilizes glpD leader mRNA.</text>
</comment>
<dbReference type="PANTHER" id="PTHR35787">
    <property type="entry name" value="GLYCEROL UPTAKE OPERON ANTITERMINATOR REGULATORY PROTEIN"/>
    <property type="match status" value="1"/>
</dbReference>
<proteinExistence type="predicted"/>
<dbReference type="InterPro" id="IPR013785">
    <property type="entry name" value="Aldolase_TIM"/>
</dbReference>
<keyword evidence="3" id="KW-1185">Reference proteome</keyword>
<evidence type="ECO:0000313" key="3">
    <source>
        <dbReference type="Proteomes" id="UP000242084"/>
    </source>
</evidence>
<evidence type="ECO:0000256" key="1">
    <source>
        <dbReference type="PIRNR" id="PIRNR016897"/>
    </source>
</evidence>
<dbReference type="AlphaFoldDB" id="A0A239ZGS6"/>
<keyword evidence="1" id="KW-0804">Transcription</keyword>
<dbReference type="EMBL" id="LT906462">
    <property type="protein sequence ID" value="SNV69884.1"/>
    <property type="molecule type" value="Genomic_DNA"/>
</dbReference>
<dbReference type="GO" id="GO:0003723">
    <property type="term" value="F:RNA binding"/>
    <property type="evidence" value="ECO:0007669"/>
    <property type="project" value="UniProtKB-KW"/>
</dbReference>
<dbReference type="Proteomes" id="UP000242084">
    <property type="component" value="Chromosome 1"/>
</dbReference>
<dbReference type="InterPro" id="IPR006699">
    <property type="entry name" value="GlpP"/>
</dbReference>
<dbReference type="KEGG" id="sste:SAMEA4384403_1498"/>
<name>A0A239ZGS6_9STAP</name>
<sequence>MNQHILPAIRSMKDMEKFFKLDYKQCVLLDTHIGHLQAILEQMKAHNKEVMLHIDLIKGLSNDEAAVEYVIQQYKPNGILSTKSKIIKRAKKLNTLTILRVFILDSTALSRSIELIKQADPDLVEVLPGVATKVIKEIREKTGKDIIAGGLINTQEEIELAIESGAKYITTSDLNIW</sequence>
<dbReference type="GO" id="GO:0001072">
    <property type="term" value="F:transcription antitermination factor activity, RNA binding"/>
    <property type="evidence" value="ECO:0007669"/>
    <property type="project" value="TreeGrafter"/>
</dbReference>
<dbReference type="Gene3D" id="3.20.20.70">
    <property type="entry name" value="Aldolase class I"/>
    <property type="match status" value="1"/>
</dbReference>
<accession>A0A239ZGS6</accession>